<keyword evidence="1" id="KW-0343">GTPase activation</keyword>
<gene>
    <name evidence="2" type="ORF">FBUS_08964</name>
</gene>
<dbReference type="Proteomes" id="UP000728185">
    <property type="component" value="Unassembled WGS sequence"/>
</dbReference>
<evidence type="ECO:0000313" key="3">
    <source>
        <dbReference type="Proteomes" id="UP000728185"/>
    </source>
</evidence>
<proteinExistence type="predicted"/>
<sequence>MPPDADDGQKDATRRDMMRLVVSVLLDNPTAHYYQGFHDICYIFLSVLGPSGARAAVNKIIPTHLR</sequence>
<dbReference type="AlphaFoldDB" id="A0A8E0RME1"/>
<evidence type="ECO:0000313" key="2">
    <source>
        <dbReference type="EMBL" id="KAA0185710.1"/>
    </source>
</evidence>
<dbReference type="SUPFAM" id="SSF47923">
    <property type="entry name" value="Ypt/Rab-GAP domain of gyp1p"/>
    <property type="match status" value="1"/>
</dbReference>
<reference evidence="2" key="1">
    <citation type="submission" date="2019-05" db="EMBL/GenBank/DDBJ databases">
        <title>Annotation for the trematode Fasciolopsis buski.</title>
        <authorList>
            <person name="Choi Y.-J."/>
        </authorList>
    </citation>
    <scope>NUCLEOTIDE SEQUENCE</scope>
    <source>
        <strain evidence="2">HT</strain>
        <tissue evidence="2">Whole worm</tissue>
    </source>
</reference>
<accession>A0A8E0RME1</accession>
<dbReference type="GO" id="GO:0005789">
    <property type="term" value="C:endoplasmic reticulum membrane"/>
    <property type="evidence" value="ECO:0007669"/>
    <property type="project" value="TreeGrafter"/>
</dbReference>
<dbReference type="InterPro" id="IPR035969">
    <property type="entry name" value="Rab-GAP_TBC_sf"/>
</dbReference>
<organism evidence="2 3">
    <name type="scientific">Fasciolopsis buskii</name>
    <dbReference type="NCBI Taxonomy" id="27845"/>
    <lineage>
        <taxon>Eukaryota</taxon>
        <taxon>Metazoa</taxon>
        <taxon>Spiralia</taxon>
        <taxon>Lophotrochozoa</taxon>
        <taxon>Platyhelminthes</taxon>
        <taxon>Trematoda</taxon>
        <taxon>Digenea</taxon>
        <taxon>Plagiorchiida</taxon>
        <taxon>Echinostomata</taxon>
        <taxon>Echinostomatoidea</taxon>
        <taxon>Fasciolidae</taxon>
        <taxon>Fasciolopsis</taxon>
    </lineage>
</organism>
<dbReference type="OrthoDB" id="206700at2759"/>
<dbReference type="InterPro" id="IPR045913">
    <property type="entry name" value="TBC20/Gyp8-like"/>
</dbReference>
<dbReference type="EMBL" id="LUCM01010267">
    <property type="protein sequence ID" value="KAA0185710.1"/>
    <property type="molecule type" value="Genomic_DNA"/>
</dbReference>
<dbReference type="GO" id="GO:0006888">
    <property type="term" value="P:endoplasmic reticulum to Golgi vesicle-mediated transport"/>
    <property type="evidence" value="ECO:0007669"/>
    <property type="project" value="TreeGrafter"/>
</dbReference>
<dbReference type="GO" id="GO:0005096">
    <property type="term" value="F:GTPase activator activity"/>
    <property type="evidence" value="ECO:0007669"/>
    <property type="project" value="UniProtKB-KW"/>
</dbReference>
<dbReference type="PANTHER" id="PTHR20913">
    <property type="entry name" value="TBC1 DOMAIN FAMILY MEMBER 20/GTPASE"/>
    <property type="match status" value="1"/>
</dbReference>
<comment type="caution">
    <text evidence="2">The sequence shown here is derived from an EMBL/GenBank/DDBJ whole genome shotgun (WGS) entry which is preliminary data.</text>
</comment>
<keyword evidence="3" id="KW-1185">Reference proteome</keyword>
<name>A0A8E0RME1_9TREM</name>
<dbReference type="Gene3D" id="1.10.8.1310">
    <property type="match status" value="1"/>
</dbReference>
<dbReference type="PANTHER" id="PTHR20913:SF7">
    <property type="entry name" value="RE60063P"/>
    <property type="match status" value="1"/>
</dbReference>
<evidence type="ECO:0000256" key="1">
    <source>
        <dbReference type="ARBA" id="ARBA00022468"/>
    </source>
</evidence>
<protein>
    <submittedName>
        <fullName evidence="2">T-cell immunomodulatory protein</fullName>
    </submittedName>
</protein>